<comment type="caution">
    <text evidence="1">The sequence shown here is derived from an EMBL/GenBank/DDBJ whole genome shotgun (WGS) entry which is preliminary data.</text>
</comment>
<name>M0CZM4_HALPD</name>
<sequence>MTMGEILEMITNGLGWIDVDIIRVLEFTPELMHLFAYRDAYCVVLHASVECVVVRFCIEVRRTLLVHSVFFLRCVIHRFAEWIVVAHTLLFLSLILKIFV</sequence>
<dbReference type="AlphaFoldDB" id="M0CZM4"/>
<proteinExistence type="predicted"/>
<gene>
    <name evidence="1" type="ORF">C474_14384</name>
</gene>
<accession>M0CZM4</accession>
<keyword evidence="2" id="KW-1185">Reference proteome</keyword>
<evidence type="ECO:0000313" key="1">
    <source>
        <dbReference type="EMBL" id="ELZ28691.1"/>
    </source>
</evidence>
<dbReference type="Proteomes" id="UP000011513">
    <property type="component" value="Unassembled WGS sequence"/>
</dbReference>
<dbReference type="InParanoid" id="M0CZM4"/>
<reference evidence="1 2" key="1">
    <citation type="journal article" date="2014" name="PLoS Genet.">
        <title>Phylogenetically driven sequencing of extremely halophilic archaea reveals strategies for static and dynamic osmo-response.</title>
        <authorList>
            <person name="Becker E.A."/>
            <person name="Seitzer P.M."/>
            <person name="Tritt A."/>
            <person name="Larsen D."/>
            <person name="Krusor M."/>
            <person name="Yao A.I."/>
            <person name="Wu D."/>
            <person name="Madern D."/>
            <person name="Eisen J.A."/>
            <person name="Darling A.E."/>
            <person name="Facciotti M.T."/>
        </authorList>
    </citation>
    <scope>NUCLEOTIDE SEQUENCE [LARGE SCALE GENOMIC DNA]</scope>
    <source>
        <strain evidence="1 2">JCM 14848</strain>
    </source>
</reference>
<dbReference type="EMBL" id="AOIV01000036">
    <property type="protein sequence ID" value="ELZ28691.1"/>
    <property type="molecule type" value="Genomic_DNA"/>
</dbReference>
<protein>
    <submittedName>
        <fullName evidence="1">Uncharacterized protein</fullName>
    </submittedName>
</protein>
<organism evidence="1 2">
    <name type="scientific">Halogeometricum pallidum JCM 14848</name>
    <dbReference type="NCBI Taxonomy" id="1227487"/>
    <lineage>
        <taxon>Archaea</taxon>
        <taxon>Methanobacteriati</taxon>
        <taxon>Methanobacteriota</taxon>
        <taxon>Stenosarchaea group</taxon>
        <taxon>Halobacteria</taxon>
        <taxon>Halobacteriales</taxon>
        <taxon>Haloferacaceae</taxon>
        <taxon>Halogeometricum</taxon>
    </lineage>
</organism>
<evidence type="ECO:0000313" key="2">
    <source>
        <dbReference type="Proteomes" id="UP000011513"/>
    </source>
</evidence>